<dbReference type="eggNOG" id="COG5282">
    <property type="taxonomic scope" value="Bacteria"/>
</dbReference>
<dbReference type="InterPro" id="IPR042271">
    <property type="entry name" value="Zinicin_2_N"/>
</dbReference>
<gene>
    <name evidence="2" type="ORF">SCNU_14214</name>
</gene>
<sequence>MSSVAESSAAGDPVTGVSGGGDRDEGASPIENIDWGLAATVGKRIARPGPRVTRYTADRARAELADAAVRAEAPVREVTGLADGLAVPTAQILDRSGWIDAAARSMPAMLSDEGLVAQQPEIKPHGTGVTGKIAGAQAGGLLAFLSSAILGQYDPFSLDPETGEPGVLMLVAPNIIAVERQLRVDPSDFRLWVCLHEVTHRVQFSANPWLTDYMRSNIGALTGDEDESVTDLVSRVTGALRSDKPREKGVIGLMQLLQSPEQYEAFERVLVLGTLLEGHADHVMDAVGPAQVPTVAAIRAAFDQRRSAPKNPLQRLIRALIGMDAKMAQYIRGKAFVDHVVDRVGMDLFNTVWTSAETMPRMTEIDEPDQWIERVLS</sequence>
<protein>
    <recommendedName>
        <fullName evidence="4">Hydrolase</fullName>
    </recommendedName>
</protein>
<feature type="region of interest" description="Disordered" evidence="1">
    <location>
        <begin position="1"/>
        <end position="29"/>
    </location>
</feature>
<dbReference type="EMBL" id="AEUD01000012">
    <property type="protein sequence ID" value="EGD54443.1"/>
    <property type="molecule type" value="Genomic_DNA"/>
</dbReference>
<accession>F1YLP9</accession>
<evidence type="ECO:0008006" key="4">
    <source>
        <dbReference type="Google" id="ProtNLM"/>
    </source>
</evidence>
<dbReference type="NCBIfam" id="TIGR03883">
    <property type="entry name" value="DUF2342_F420"/>
    <property type="match status" value="1"/>
</dbReference>
<dbReference type="InterPro" id="IPR022454">
    <property type="entry name" value="CHP03883_F420-assoc"/>
</dbReference>
<dbReference type="PANTHER" id="PTHR39420">
    <property type="match status" value="1"/>
</dbReference>
<dbReference type="Proteomes" id="UP000035065">
    <property type="component" value="Unassembled WGS sequence"/>
</dbReference>
<dbReference type="SUPFAM" id="SSF55486">
    <property type="entry name" value="Metalloproteases ('zincins'), catalytic domain"/>
    <property type="match status" value="1"/>
</dbReference>
<reference evidence="2 3" key="1">
    <citation type="journal article" date="2011" name="J. Bacteriol.">
        <title>Draft Genome Sequence of Gordonia neofelifaecis NRRL B-59395, a Cholesterol-Degrading Actinomycete.</title>
        <authorList>
            <person name="Ge F."/>
            <person name="Li W."/>
            <person name="Chen G."/>
            <person name="Liu Y."/>
            <person name="Zhang G."/>
            <person name="Yong B."/>
            <person name="Wang Q."/>
            <person name="Wang N."/>
            <person name="Huang Z."/>
            <person name="Li W."/>
            <person name="Wang J."/>
            <person name="Wu C."/>
            <person name="Xie Q."/>
            <person name="Liu G."/>
        </authorList>
    </citation>
    <scope>NUCLEOTIDE SEQUENCE [LARGE SCALE GENOMIC DNA]</scope>
    <source>
        <strain evidence="2 3">NRRL B-59395</strain>
    </source>
</reference>
<evidence type="ECO:0000313" key="2">
    <source>
        <dbReference type="EMBL" id="EGD54443.1"/>
    </source>
</evidence>
<dbReference type="Gene3D" id="1.20.150.30">
    <property type="entry name" value="Zincin-like metallopeptidase, N-terminal domain"/>
    <property type="match status" value="1"/>
</dbReference>
<evidence type="ECO:0000256" key="1">
    <source>
        <dbReference type="SAM" id="MobiDB-lite"/>
    </source>
</evidence>
<comment type="caution">
    <text evidence="2">The sequence shown here is derived from an EMBL/GenBank/DDBJ whole genome shotgun (WGS) entry which is preliminary data.</text>
</comment>
<dbReference type="AlphaFoldDB" id="F1YLP9"/>
<keyword evidence="3" id="KW-1185">Reference proteome</keyword>
<dbReference type="STRING" id="644548.SCNU_14214"/>
<dbReference type="InterPro" id="IPR018766">
    <property type="entry name" value="Zinicin_2"/>
</dbReference>
<evidence type="ECO:0000313" key="3">
    <source>
        <dbReference type="Proteomes" id="UP000035065"/>
    </source>
</evidence>
<dbReference type="Pfam" id="PF10103">
    <property type="entry name" value="Zincin_2"/>
    <property type="match status" value="1"/>
</dbReference>
<dbReference type="NCBIfam" id="TIGR03624">
    <property type="entry name" value="putative hydrolase"/>
    <property type="match status" value="1"/>
</dbReference>
<organism evidence="2 3">
    <name type="scientific">Gordonia neofelifaecis NRRL B-59395</name>
    <dbReference type="NCBI Taxonomy" id="644548"/>
    <lineage>
        <taxon>Bacteria</taxon>
        <taxon>Bacillati</taxon>
        <taxon>Actinomycetota</taxon>
        <taxon>Actinomycetes</taxon>
        <taxon>Mycobacteriales</taxon>
        <taxon>Gordoniaceae</taxon>
        <taxon>Gordonia</taxon>
    </lineage>
</organism>
<proteinExistence type="predicted"/>
<name>F1YLP9_9ACTN</name>
<dbReference type="PANTHER" id="PTHR39420:SF1">
    <property type="entry name" value="HYDROLASE"/>
    <property type="match status" value="1"/>
</dbReference>